<dbReference type="EC" id="1.4.4.2" evidence="3"/>
<evidence type="ECO:0000256" key="5">
    <source>
        <dbReference type="ARBA" id="ARBA00023002"/>
    </source>
</evidence>
<dbReference type="InterPro" id="IPR020581">
    <property type="entry name" value="GDC_P"/>
</dbReference>
<dbReference type="PANTHER" id="PTHR11773">
    <property type="entry name" value="GLYCINE DEHYDROGENASE, DECARBOXYLATING"/>
    <property type="match status" value="1"/>
</dbReference>
<evidence type="ECO:0000313" key="9">
    <source>
        <dbReference type="EMBL" id="RZF20722.1"/>
    </source>
</evidence>
<dbReference type="NCBIfam" id="NF003346">
    <property type="entry name" value="PRK04366.1"/>
    <property type="match status" value="1"/>
</dbReference>
<dbReference type="Pfam" id="PF21478">
    <property type="entry name" value="GcvP2_C"/>
    <property type="match status" value="1"/>
</dbReference>
<keyword evidence="5 9" id="KW-0560">Oxidoreductase</keyword>
<dbReference type="InterPro" id="IPR015424">
    <property type="entry name" value="PyrdxlP-dep_Trfase"/>
</dbReference>
<proteinExistence type="predicted"/>
<evidence type="ECO:0000256" key="4">
    <source>
        <dbReference type="ARBA" id="ARBA00022898"/>
    </source>
</evidence>
<feature type="domain" description="Glycine dehydrogenase C-terminal" evidence="8">
    <location>
        <begin position="836"/>
        <end position="945"/>
    </location>
</feature>
<evidence type="ECO:0000256" key="6">
    <source>
        <dbReference type="ARBA" id="ARBA00049026"/>
    </source>
</evidence>
<dbReference type="GO" id="GO:0004375">
    <property type="term" value="F:glycine dehydrogenase (decarboxylating) activity"/>
    <property type="evidence" value="ECO:0007669"/>
    <property type="project" value="UniProtKB-EC"/>
</dbReference>
<keyword evidence="4" id="KW-0663">Pyridoxal phosphate</keyword>
<protein>
    <recommendedName>
        <fullName evidence="3">glycine dehydrogenase (aminomethyl-transferring)</fullName>
        <ecNumber evidence="3">1.4.4.2</ecNumber>
    </recommendedName>
</protein>
<organism evidence="9 10">
    <name type="scientific">Halobacteriovorax vibrionivorans</name>
    <dbReference type="NCBI Taxonomy" id="2152716"/>
    <lineage>
        <taxon>Bacteria</taxon>
        <taxon>Pseudomonadati</taxon>
        <taxon>Bdellovibrionota</taxon>
        <taxon>Bacteriovoracia</taxon>
        <taxon>Bacteriovoracales</taxon>
        <taxon>Halobacteriovoraceae</taxon>
        <taxon>Halobacteriovorax</taxon>
    </lineage>
</organism>
<feature type="domain" description="Glycine cleavage system P-protein N-terminal" evidence="7">
    <location>
        <begin position="580"/>
        <end position="787"/>
    </location>
</feature>
<evidence type="ECO:0000313" key="10">
    <source>
        <dbReference type="Proteomes" id="UP000443582"/>
    </source>
</evidence>
<comment type="caution">
    <text evidence="9">The sequence shown here is derived from an EMBL/GenBank/DDBJ whole genome shotgun (WGS) entry which is preliminary data.</text>
</comment>
<dbReference type="PANTHER" id="PTHR11773:SF1">
    <property type="entry name" value="GLYCINE DEHYDROGENASE (DECARBOXYLATING), MITOCHONDRIAL"/>
    <property type="match status" value="1"/>
</dbReference>
<dbReference type="InterPro" id="IPR049316">
    <property type="entry name" value="GDC-P_C"/>
</dbReference>
<accession>A0ABY0IHB0</accession>
<dbReference type="RefSeq" id="WP_115362826.1">
    <property type="nucleotide sequence ID" value="NZ_QDKL01000003.1"/>
</dbReference>
<reference evidence="10" key="1">
    <citation type="journal article" date="2019" name="Int. J. Syst. Evol. Microbiol.">
        <title>Halobacteriovorax valvorus sp. nov., a novel prokaryotic predator isolated from coastal seawater of China.</title>
        <authorList>
            <person name="Chen M.-X."/>
        </authorList>
    </citation>
    <scope>NUCLEOTIDE SEQUENCE [LARGE SCALE GENOMIC DNA]</scope>
    <source>
        <strain evidence="10">BL9</strain>
    </source>
</reference>
<sequence>MSHTQDVSNATIDKLGFDPRSLKVNSQDINRELAKNYISASDNDIESMLKELGLNSLDELFSHIKDDVKFSEKIALEKGLNYDELVANLDTLSKKNNIPTNYLGDGLPQYKIHDIVPYVCNIRGLTTAYTPYQPERSQGTLNTLWIYSSAITALTGFEAINSSLYERSTCLFEALKTGVRLARKKTKVLVSEAIYPQDRSVIETNAAHTGLEILWAPINKESGLIDFEITKEILTTNKDIAAFAFGQVNSLGLLEDVDALTDLCQENDVSSIAIIDPILLANKGLKKPSEYGSDKSGVTMIVGEGQHLCLDANYGGPGLGIFGIRFNEKNKNQIRQTAGRYVGNAVDMNNKQCLAMVLSTREQHIRREKATSNICSNQSFVATIAGAALLAHGDQGLETKLGISRQNTQYFLANILHLDGVELAFNAPYFNEVVLKINKPVKDFINSNDDIVIGKDITGRHGLEGNLLKISFGDLHSQEDIDKLINVFKNNFTGDENADVFMPDLPEKFLRTDAPGIAQFTLEEVKAFYDKCGELNVSPDDAIYPLGSCTMKYNPYVNDWAAGLKGFTMAHPDLDDKYTQGTLELLYNIQEDFKAITGLPGVVTQAVAGAQGELVGIKMFQAYHADKGNAQTKNVILIPKSAHGTNPATAAVAGFVPGKEDGKQVGIITLDADQRGQIDLEQLKEIIKTDGDRIAGIMVTNPNTAGVFEENFKEVADLIHSVDGLVYMDGANMNAIAGIVSLEKLGVDACHNNLHKTWTIPHGGGGPGDAIVAVSDKLVDYIPGTQVEKLSDGSFKKVRAKKCIGDFHRHDGNVAHKVRAYTYLKALGQDGVVTMSQIAVLSARYLFNKLKDVYPMLPLGADNTPRMHEFIITLSDDMFAHIEKSGTPKNQIIAKVGKLFLDFGLHAPTVAFPEVFGLMIEPTESFTKKELDEFCDVLIAIKNVLSDSPEVLQTAPHFTPIKKVDEVWANKNLKFYTELKELWELPSDEVSPKQLRLNDAIEVVEMIRKKHREIKEA</sequence>
<dbReference type="Gene3D" id="3.40.640.10">
    <property type="entry name" value="Type I PLP-dependent aspartate aminotransferase-like (Major domain)"/>
    <property type="match status" value="2"/>
</dbReference>
<feature type="domain" description="Glycine cleavage system P-protein N-terminal" evidence="7">
    <location>
        <begin position="36"/>
        <end position="488"/>
    </location>
</feature>
<dbReference type="Proteomes" id="UP000443582">
    <property type="component" value="Unassembled WGS sequence"/>
</dbReference>
<dbReference type="EMBL" id="QDKL01000003">
    <property type="protein sequence ID" value="RZF20722.1"/>
    <property type="molecule type" value="Genomic_DNA"/>
</dbReference>
<dbReference type="InterPro" id="IPR015422">
    <property type="entry name" value="PyrdxlP-dep_Trfase_small"/>
</dbReference>
<comment type="function">
    <text evidence="2">The glycine cleavage system catalyzes the degradation of glycine. The P protein binds the alpha-amino group of glycine through its pyridoxal phosphate cofactor; CO(2) is released and the remaining methylamine moiety is then transferred to the lipoamide cofactor of the H protein.</text>
</comment>
<dbReference type="SUPFAM" id="SSF53383">
    <property type="entry name" value="PLP-dependent transferases"/>
    <property type="match status" value="2"/>
</dbReference>
<gene>
    <name evidence="9" type="ORF">DAY19_12105</name>
</gene>
<keyword evidence="10" id="KW-1185">Reference proteome</keyword>
<dbReference type="Pfam" id="PF02347">
    <property type="entry name" value="GDC-P"/>
    <property type="match status" value="2"/>
</dbReference>
<dbReference type="InterPro" id="IPR015421">
    <property type="entry name" value="PyrdxlP-dep_Trfase_major"/>
</dbReference>
<dbReference type="Gene3D" id="3.90.1150.10">
    <property type="entry name" value="Aspartate Aminotransferase, domain 1"/>
    <property type="match status" value="2"/>
</dbReference>
<evidence type="ECO:0000256" key="2">
    <source>
        <dbReference type="ARBA" id="ARBA00003788"/>
    </source>
</evidence>
<evidence type="ECO:0000256" key="1">
    <source>
        <dbReference type="ARBA" id="ARBA00001933"/>
    </source>
</evidence>
<comment type="catalytic activity">
    <reaction evidence="6">
        <text>N(6)-[(R)-lipoyl]-L-lysyl-[glycine-cleavage complex H protein] + glycine + H(+) = N(6)-[(R)-S(8)-aminomethyldihydrolipoyl]-L-lysyl-[glycine-cleavage complex H protein] + CO2</text>
        <dbReference type="Rhea" id="RHEA:24304"/>
        <dbReference type="Rhea" id="RHEA-COMP:10494"/>
        <dbReference type="Rhea" id="RHEA-COMP:10495"/>
        <dbReference type="ChEBI" id="CHEBI:15378"/>
        <dbReference type="ChEBI" id="CHEBI:16526"/>
        <dbReference type="ChEBI" id="CHEBI:57305"/>
        <dbReference type="ChEBI" id="CHEBI:83099"/>
        <dbReference type="ChEBI" id="CHEBI:83143"/>
        <dbReference type="EC" id="1.4.4.2"/>
    </reaction>
</comment>
<evidence type="ECO:0000259" key="7">
    <source>
        <dbReference type="Pfam" id="PF02347"/>
    </source>
</evidence>
<name>A0ABY0IHB0_9BACT</name>
<dbReference type="InterPro" id="IPR049315">
    <property type="entry name" value="GDC-P_N"/>
</dbReference>
<comment type="cofactor">
    <cofactor evidence="1">
        <name>pyridoxal 5'-phosphate</name>
        <dbReference type="ChEBI" id="CHEBI:597326"/>
    </cofactor>
</comment>
<evidence type="ECO:0000259" key="8">
    <source>
        <dbReference type="Pfam" id="PF21478"/>
    </source>
</evidence>
<evidence type="ECO:0000256" key="3">
    <source>
        <dbReference type="ARBA" id="ARBA00012134"/>
    </source>
</evidence>